<keyword evidence="1" id="KW-0732">Signal</keyword>
<dbReference type="RefSeq" id="WP_302243633.1">
    <property type="nucleotide sequence ID" value="NZ_JAULJQ010000002.1"/>
</dbReference>
<comment type="caution">
    <text evidence="2">The sequence shown here is derived from an EMBL/GenBank/DDBJ whole genome shotgun (WGS) entry which is preliminary data.</text>
</comment>
<protein>
    <recommendedName>
        <fullName evidence="4">DUF1311 domain-containing protein</fullName>
    </recommendedName>
</protein>
<dbReference type="Proteomes" id="UP001171111">
    <property type="component" value="Unassembled WGS sequence"/>
</dbReference>
<feature type="chain" id="PRO_5046234370" description="DUF1311 domain-containing protein" evidence="1">
    <location>
        <begin position="18"/>
        <end position="95"/>
    </location>
</feature>
<evidence type="ECO:0000256" key="1">
    <source>
        <dbReference type="SAM" id="SignalP"/>
    </source>
</evidence>
<accession>A0ABT8T616</accession>
<evidence type="ECO:0000313" key="2">
    <source>
        <dbReference type="EMBL" id="MDO2408876.1"/>
    </source>
</evidence>
<gene>
    <name evidence="2" type="ORF">Q2362_02020</name>
</gene>
<feature type="signal peptide" evidence="1">
    <location>
        <begin position="1"/>
        <end position="17"/>
    </location>
</feature>
<evidence type="ECO:0008006" key="4">
    <source>
        <dbReference type="Google" id="ProtNLM"/>
    </source>
</evidence>
<sequence length="95" mass="10887">MKKILILALCAFSVANAAKLSDFELRICKLYNEAGKARAEKKYGKAKFLEGQLSNLLDIQRVSISSCPKEYQEYGWKAEPRQYQSNGDRGRFLYD</sequence>
<proteinExistence type="predicted"/>
<organism evidence="2 3">
    <name type="scientific">Campylobacter magnus</name>
    <dbReference type="NCBI Taxonomy" id="3026462"/>
    <lineage>
        <taxon>Bacteria</taxon>
        <taxon>Pseudomonadati</taxon>
        <taxon>Campylobacterota</taxon>
        <taxon>Epsilonproteobacteria</taxon>
        <taxon>Campylobacterales</taxon>
        <taxon>Campylobacteraceae</taxon>
        <taxon>Campylobacter</taxon>
    </lineage>
</organism>
<dbReference type="EMBL" id="JAULJQ010000002">
    <property type="protein sequence ID" value="MDO2408876.1"/>
    <property type="molecule type" value="Genomic_DNA"/>
</dbReference>
<keyword evidence="3" id="KW-1185">Reference proteome</keyword>
<name>A0ABT8T616_9BACT</name>
<evidence type="ECO:0000313" key="3">
    <source>
        <dbReference type="Proteomes" id="UP001171111"/>
    </source>
</evidence>
<reference evidence="2 3" key="1">
    <citation type="submission" date="2023-06" db="EMBL/GenBank/DDBJ databases">
        <title>Campylobacter magnum sp. nov., isolated from cecal contents of domestic pigs (Sus scrofa domesticus).</title>
        <authorList>
            <person name="Papic B."/>
            <person name="Gruntar I."/>
        </authorList>
    </citation>
    <scope>NUCLEOTIDE SEQUENCE [LARGE SCALE GENOMIC DNA]</scope>
    <source>
        <strain evidence="3">34484-21</strain>
    </source>
</reference>